<reference evidence="1" key="1">
    <citation type="submission" date="2021-01" db="EMBL/GenBank/DDBJ databases">
        <authorList>
            <consortium name="Genoscope - CEA"/>
            <person name="William W."/>
        </authorList>
    </citation>
    <scope>NUCLEOTIDE SEQUENCE</scope>
</reference>
<comment type="caution">
    <text evidence="1">The sequence shown here is derived from an EMBL/GenBank/DDBJ whole genome shotgun (WGS) entry which is preliminary data.</text>
</comment>
<keyword evidence="2" id="KW-1185">Reference proteome</keyword>
<proteinExistence type="predicted"/>
<evidence type="ECO:0000313" key="1">
    <source>
        <dbReference type="EMBL" id="CAD8127869.1"/>
    </source>
</evidence>
<accession>A0A8S1RLE8</accession>
<dbReference type="EMBL" id="CAJJDN010000180">
    <property type="protein sequence ID" value="CAD8127869.1"/>
    <property type="molecule type" value="Genomic_DNA"/>
</dbReference>
<evidence type="ECO:0000313" key="2">
    <source>
        <dbReference type="Proteomes" id="UP000692954"/>
    </source>
</evidence>
<name>A0A8S1RLE8_9CILI</name>
<dbReference type="Proteomes" id="UP000692954">
    <property type="component" value="Unassembled WGS sequence"/>
</dbReference>
<organism evidence="1 2">
    <name type="scientific">Paramecium sonneborni</name>
    <dbReference type="NCBI Taxonomy" id="65129"/>
    <lineage>
        <taxon>Eukaryota</taxon>
        <taxon>Sar</taxon>
        <taxon>Alveolata</taxon>
        <taxon>Ciliophora</taxon>
        <taxon>Intramacronucleata</taxon>
        <taxon>Oligohymenophorea</taxon>
        <taxon>Peniculida</taxon>
        <taxon>Parameciidae</taxon>
        <taxon>Paramecium</taxon>
    </lineage>
</organism>
<protein>
    <submittedName>
        <fullName evidence="1">Uncharacterized protein</fullName>
    </submittedName>
</protein>
<sequence length="79" mass="9697">MLGLNFIQNQKTCKFIYKQRQQKCKLFSIMIYVLKIYFYTEKFLFRKLDQIQILDTNLIQKIAYISITLSLWQFQMLKS</sequence>
<gene>
    <name evidence="1" type="ORF">PSON_ATCC_30995.1.T1800090</name>
</gene>
<dbReference type="AlphaFoldDB" id="A0A8S1RLE8"/>